<dbReference type="Proteomes" id="UP000030665">
    <property type="component" value="Unassembled WGS sequence"/>
</dbReference>
<dbReference type="OrthoDB" id="5810603at2759"/>
<dbReference type="Gene3D" id="1.10.287.110">
    <property type="entry name" value="DnaJ domain"/>
    <property type="match status" value="1"/>
</dbReference>
<evidence type="ECO:0000256" key="6">
    <source>
        <dbReference type="SAM" id="Phobius"/>
    </source>
</evidence>
<dbReference type="SUPFAM" id="SSF46565">
    <property type="entry name" value="Chaperone J-domain"/>
    <property type="match status" value="1"/>
</dbReference>
<dbReference type="AlphaFoldDB" id="A0A077ZCK9"/>
<dbReference type="InterPro" id="IPR001623">
    <property type="entry name" value="DnaJ_domain"/>
</dbReference>
<dbReference type="GO" id="GO:0036498">
    <property type="term" value="P:IRE1-mediated unfolded protein response"/>
    <property type="evidence" value="ECO:0007669"/>
    <property type="project" value="TreeGrafter"/>
</dbReference>
<dbReference type="GO" id="GO:0015035">
    <property type="term" value="F:protein-disulfide reductase activity"/>
    <property type="evidence" value="ECO:0007669"/>
    <property type="project" value="TreeGrafter"/>
</dbReference>
<name>A0A077ZCK9_TRITR</name>
<evidence type="ECO:0000256" key="2">
    <source>
        <dbReference type="ARBA" id="ARBA00020921"/>
    </source>
</evidence>
<dbReference type="Pfam" id="PF00226">
    <property type="entry name" value="DnaJ"/>
    <property type="match status" value="1"/>
</dbReference>
<gene>
    <name evidence="9" type="ORF">TTRE_0000587601</name>
</gene>
<dbReference type="Gene3D" id="3.40.30.10">
    <property type="entry name" value="Glutaredoxin"/>
    <property type="match status" value="6"/>
</dbReference>
<dbReference type="PROSITE" id="PS00636">
    <property type="entry name" value="DNAJ_1"/>
    <property type="match status" value="1"/>
</dbReference>
<comment type="subcellular location">
    <subcellularLocation>
        <location evidence="1">Endoplasmic reticulum membrane</location>
        <topology evidence="1">Single-pass type IV membrane protein</topology>
    </subcellularLocation>
</comment>
<protein>
    <recommendedName>
        <fullName evidence="2">DnaJ homolog subfamily C member 16</fullName>
    </recommendedName>
    <alternativeName>
        <fullName evidence="5">Endoplasmic reticulum DNA J domain-containing protein 8</fullName>
    </alternativeName>
</protein>
<evidence type="ECO:0000313" key="10">
    <source>
        <dbReference type="Proteomes" id="UP000030665"/>
    </source>
</evidence>
<accession>A0A077ZCK9</accession>
<dbReference type="SUPFAM" id="SSF52833">
    <property type="entry name" value="Thioredoxin-like"/>
    <property type="match status" value="4"/>
</dbReference>
<keyword evidence="3" id="KW-0072">Autophagy</keyword>
<feature type="transmembrane region" description="Helical" evidence="6">
    <location>
        <begin position="6"/>
        <end position="24"/>
    </location>
</feature>
<dbReference type="PANTHER" id="PTHR44340">
    <property type="entry name" value="DNAJ HOMOLOG SUBFAMILY C MEMBER 10"/>
    <property type="match status" value="1"/>
</dbReference>
<reference evidence="9" key="1">
    <citation type="submission" date="2014-01" db="EMBL/GenBank/DDBJ databases">
        <authorList>
            <person name="Aslett M."/>
        </authorList>
    </citation>
    <scope>NUCLEOTIDE SEQUENCE</scope>
</reference>
<dbReference type="PANTHER" id="PTHR44340:SF1">
    <property type="entry name" value="DNAJ HOMOLOG SUBFAMILY C MEMBER 10"/>
    <property type="match status" value="1"/>
</dbReference>
<dbReference type="PROSITE" id="PS51352">
    <property type="entry name" value="THIOREDOXIN_2"/>
    <property type="match status" value="1"/>
</dbReference>
<dbReference type="InterPro" id="IPR013766">
    <property type="entry name" value="Thioredoxin_domain"/>
</dbReference>
<evidence type="ECO:0000259" key="7">
    <source>
        <dbReference type="PROSITE" id="PS50076"/>
    </source>
</evidence>
<dbReference type="GO" id="GO:0006914">
    <property type="term" value="P:autophagy"/>
    <property type="evidence" value="ECO:0007669"/>
    <property type="project" value="UniProtKB-KW"/>
</dbReference>
<evidence type="ECO:0000256" key="1">
    <source>
        <dbReference type="ARBA" id="ARBA00004163"/>
    </source>
</evidence>
<sequence>MSYANSGITVATLFVLQVVIAVAGSDRDYYEMLGVDRNANEQEIRRAFKKLALSMHPDKRKDDPQAHEKFIEINEAYEVLKDAGKRKLYDSHGKEGLKNFDNPSWTREAPAFDFGTILSPNHHFVTFLLFSFLSSSSENNSPVRVELWRSGFGKGHQMVYLLFFASLLALPRACTLSALSWLKVANEFGDSLHVAVLDCLDYVFLCNRLDIHRYPMFKMYPEVGSLVDGNTCNLFAPFQGKYYVGHPSFQALLDFGNEFLERDIVDLSYEKLLNDQHSSSCKKSRKAALVAFCSLNDLCLDMADLLKLSYLLRPMAFVAKADCSEDETLCYHLNFSSGVAFYPSGFSGLHDAFSITSTQSPVEIADEIIRTVTSKFEISEQDLSLLLERKPIEHPVVVILQNETKQEAETIRMKAAMVFENIHYNWFNCQKSPAVCDKTYIQKYPSIIVCKSIGGYEIYHGKLTAENVVSLTKGSLENSLISLTEKDLELLNVASETWLVFFTAPWCPPCTLALAQLYKAMKTFRKGLRIGSFDCDVYKSTCTEFNIRHLPTFVLYNETKPYSISGYRDAARITEFVWDVMSPLVLQITERFLIHNILKGKDKFVWMIAYIWTEDAHSNFLTEYRVLARLVKDMSDVKIATIQCAMHKKLCKSRNIRTYPSIHLHLPTNRREYYVYLERDISSQFLFAWLRVSILPDVSHVLTETNFTQTVTNGRTWLVCFCSPWLRECLDFEPDFKQAIQELEPFKLSFGKVSCSEEVVLCNRLSITGFPVLMLYPARFSVVEGLPVGKSIKERIGVFIADRVVNLLRHNRHWANEL</sequence>
<dbReference type="PROSITE" id="PS50076">
    <property type="entry name" value="DNAJ_2"/>
    <property type="match status" value="1"/>
</dbReference>
<comment type="function">
    <text evidence="4">Plays an important role in regulating the size of autophagosomes during the formation process.</text>
</comment>
<keyword evidence="6" id="KW-1133">Transmembrane helix</keyword>
<dbReference type="STRING" id="36087.A0A077ZCK9"/>
<dbReference type="GO" id="GO:0005788">
    <property type="term" value="C:endoplasmic reticulum lumen"/>
    <property type="evidence" value="ECO:0007669"/>
    <property type="project" value="TreeGrafter"/>
</dbReference>
<dbReference type="InterPro" id="IPR036869">
    <property type="entry name" value="J_dom_sf"/>
</dbReference>
<feature type="domain" description="Thioredoxin" evidence="8">
    <location>
        <begin position="458"/>
        <end position="582"/>
    </location>
</feature>
<dbReference type="GO" id="GO:0005789">
    <property type="term" value="C:endoplasmic reticulum membrane"/>
    <property type="evidence" value="ECO:0007669"/>
    <property type="project" value="UniProtKB-SubCell"/>
</dbReference>
<evidence type="ECO:0000313" key="9">
    <source>
        <dbReference type="EMBL" id="CDW57584.1"/>
    </source>
</evidence>
<keyword evidence="6" id="KW-0812">Transmembrane</keyword>
<dbReference type="PRINTS" id="PR00625">
    <property type="entry name" value="JDOMAIN"/>
</dbReference>
<evidence type="ECO:0000256" key="5">
    <source>
        <dbReference type="ARBA" id="ARBA00035043"/>
    </source>
</evidence>
<evidence type="ECO:0000259" key="8">
    <source>
        <dbReference type="PROSITE" id="PS51352"/>
    </source>
</evidence>
<dbReference type="Pfam" id="PF00085">
    <property type="entry name" value="Thioredoxin"/>
    <property type="match status" value="2"/>
</dbReference>
<dbReference type="EMBL" id="HG806183">
    <property type="protein sequence ID" value="CDW57584.1"/>
    <property type="molecule type" value="Genomic_DNA"/>
</dbReference>
<evidence type="ECO:0000256" key="3">
    <source>
        <dbReference type="ARBA" id="ARBA00023006"/>
    </source>
</evidence>
<organism evidence="9 10">
    <name type="scientific">Trichuris trichiura</name>
    <name type="common">Whipworm</name>
    <name type="synonym">Trichocephalus trichiurus</name>
    <dbReference type="NCBI Taxonomy" id="36087"/>
    <lineage>
        <taxon>Eukaryota</taxon>
        <taxon>Metazoa</taxon>
        <taxon>Ecdysozoa</taxon>
        <taxon>Nematoda</taxon>
        <taxon>Enoplea</taxon>
        <taxon>Dorylaimia</taxon>
        <taxon>Trichinellida</taxon>
        <taxon>Trichuridae</taxon>
        <taxon>Trichuris</taxon>
    </lineage>
</organism>
<dbReference type="GO" id="GO:0051787">
    <property type="term" value="F:misfolded protein binding"/>
    <property type="evidence" value="ECO:0007669"/>
    <property type="project" value="TreeGrafter"/>
</dbReference>
<keyword evidence="10" id="KW-1185">Reference proteome</keyword>
<dbReference type="CDD" id="cd02961">
    <property type="entry name" value="PDI_a_family"/>
    <property type="match status" value="1"/>
</dbReference>
<dbReference type="GO" id="GO:0016671">
    <property type="term" value="F:oxidoreductase activity, acting on a sulfur group of donors, disulfide as acceptor"/>
    <property type="evidence" value="ECO:0007669"/>
    <property type="project" value="TreeGrafter"/>
</dbReference>
<keyword evidence="6" id="KW-0472">Membrane</keyword>
<dbReference type="SMART" id="SM00271">
    <property type="entry name" value="DnaJ"/>
    <property type="match status" value="1"/>
</dbReference>
<dbReference type="CDD" id="cd06257">
    <property type="entry name" value="DnaJ"/>
    <property type="match status" value="1"/>
</dbReference>
<evidence type="ECO:0000256" key="4">
    <source>
        <dbReference type="ARBA" id="ARBA00035002"/>
    </source>
</evidence>
<feature type="domain" description="J" evidence="7">
    <location>
        <begin position="28"/>
        <end position="93"/>
    </location>
</feature>
<proteinExistence type="predicted"/>
<dbReference type="InterPro" id="IPR018253">
    <property type="entry name" value="DnaJ_domain_CS"/>
</dbReference>
<reference evidence="9" key="2">
    <citation type="submission" date="2014-03" db="EMBL/GenBank/DDBJ databases">
        <title>The whipworm genome and dual-species transcriptomics of an intimate host-pathogen interaction.</title>
        <authorList>
            <person name="Foth B.J."/>
            <person name="Tsai I.J."/>
            <person name="Reid A.J."/>
            <person name="Bancroft A.J."/>
            <person name="Nichol S."/>
            <person name="Tracey A."/>
            <person name="Holroyd N."/>
            <person name="Cotton J.A."/>
            <person name="Stanley E.J."/>
            <person name="Zarowiecki M."/>
            <person name="Liu J.Z."/>
            <person name="Huckvale T."/>
            <person name="Cooper P.J."/>
            <person name="Grencis R.K."/>
            <person name="Berriman M."/>
        </authorList>
    </citation>
    <scope>NUCLEOTIDE SEQUENCE [LARGE SCALE GENOMIC DNA]</scope>
</reference>
<dbReference type="InterPro" id="IPR052460">
    <property type="entry name" value="ER_disulfide_reductase"/>
</dbReference>
<dbReference type="InterPro" id="IPR036249">
    <property type="entry name" value="Thioredoxin-like_sf"/>
</dbReference>